<dbReference type="Proteomes" id="UP001501411">
    <property type="component" value="Unassembled WGS sequence"/>
</dbReference>
<evidence type="ECO:0008006" key="4">
    <source>
        <dbReference type="Google" id="ProtNLM"/>
    </source>
</evidence>
<comment type="caution">
    <text evidence="2">The sequence shown here is derived from an EMBL/GenBank/DDBJ whole genome shotgun (WGS) entry which is preliminary data.</text>
</comment>
<evidence type="ECO:0000313" key="2">
    <source>
        <dbReference type="EMBL" id="GAA4786345.1"/>
    </source>
</evidence>
<name>A0ABP9AV56_9SPHI</name>
<accession>A0ABP9AV56</accession>
<proteinExistence type="predicted"/>
<evidence type="ECO:0000313" key="3">
    <source>
        <dbReference type="Proteomes" id="UP001501411"/>
    </source>
</evidence>
<keyword evidence="3" id="KW-1185">Reference proteome</keyword>
<keyword evidence="1" id="KW-1133">Transmembrane helix</keyword>
<protein>
    <recommendedName>
        <fullName evidence="4">EamA family transporter</fullName>
    </recommendedName>
</protein>
<feature type="transmembrane region" description="Helical" evidence="1">
    <location>
        <begin position="32"/>
        <end position="50"/>
    </location>
</feature>
<sequence length="78" mass="9060">MKKIESSKRLAVILGRHAFNKREYTDFEFMKHYLSTILGFSIWGTFAFLLKPLKHYPSLDILLHRVIYASISIIVACA</sequence>
<gene>
    <name evidence="2" type="ORF">GCM10023231_12860</name>
</gene>
<keyword evidence="1" id="KW-0472">Membrane</keyword>
<reference evidence="3" key="1">
    <citation type="journal article" date="2019" name="Int. J. Syst. Evol. Microbiol.">
        <title>The Global Catalogue of Microorganisms (GCM) 10K type strain sequencing project: providing services to taxonomists for standard genome sequencing and annotation.</title>
        <authorList>
            <consortium name="The Broad Institute Genomics Platform"/>
            <consortium name="The Broad Institute Genome Sequencing Center for Infectious Disease"/>
            <person name="Wu L."/>
            <person name="Ma J."/>
        </authorList>
    </citation>
    <scope>NUCLEOTIDE SEQUENCE [LARGE SCALE GENOMIC DNA]</scope>
    <source>
        <strain evidence="3">JCM 18200</strain>
    </source>
</reference>
<evidence type="ECO:0000256" key="1">
    <source>
        <dbReference type="SAM" id="Phobius"/>
    </source>
</evidence>
<dbReference type="EMBL" id="BAABIQ010000006">
    <property type="protein sequence ID" value="GAA4786345.1"/>
    <property type="molecule type" value="Genomic_DNA"/>
</dbReference>
<keyword evidence="1" id="KW-0812">Transmembrane</keyword>
<organism evidence="2 3">
    <name type="scientific">Olivibacter ginsenosidimutans</name>
    <dbReference type="NCBI Taxonomy" id="1176537"/>
    <lineage>
        <taxon>Bacteria</taxon>
        <taxon>Pseudomonadati</taxon>
        <taxon>Bacteroidota</taxon>
        <taxon>Sphingobacteriia</taxon>
        <taxon>Sphingobacteriales</taxon>
        <taxon>Sphingobacteriaceae</taxon>
        <taxon>Olivibacter</taxon>
    </lineage>
</organism>